<dbReference type="Pfam" id="PF02261">
    <property type="entry name" value="Asp_decarbox"/>
    <property type="match status" value="1"/>
</dbReference>
<evidence type="ECO:0000256" key="11">
    <source>
        <dbReference type="PIRSR" id="PIRSR006246-2"/>
    </source>
</evidence>
<comment type="function">
    <text evidence="9">Catalyzes the pyruvoyl-dependent decarboxylation of aspartate to produce beta-alanine.</text>
</comment>
<evidence type="ECO:0000256" key="12">
    <source>
        <dbReference type="PIRSR" id="PIRSR006246-3"/>
    </source>
</evidence>
<protein>
    <recommendedName>
        <fullName evidence="9">Aspartate 1-decarboxylase</fullName>
        <ecNumber evidence="9">4.1.1.11</ecNumber>
    </recommendedName>
    <alternativeName>
        <fullName evidence="9">Aspartate alpha-decarboxylase</fullName>
    </alternativeName>
    <component>
        <recommendedName>
            <fullName evidence="9">Aspartate 1-decarboxylase beta chain</fullName>
        </recommendedName>
    </component>
    <component>
        <recommendedName>
            <fullName evidence="9">Aspartate 1-decarboxylase alpha chain</fullName>
        </recommendedName>
    </component>
</protein>
<dbReference type="InterPro" id="IPR003190">
    <property type="entry name" value="Asp_decarbox"/>
</dbReference>
<dbReference type="CDD" id="cd06919">
    <property type="entry name" value="Asp_decarbox"/>
    <property type="match status" value="1"/>
</dbReference>
<feature type="binding site" evidence="9 11">
    <location>
        <begin position="73"/>
        <end position="75"/>
    </location>
    <ligand>
        <name>substrate</name>
    </ligand>
</feature>
<keyword evidence="1 9" id="KW-0963">Cytoplasm</keyword>
<comment type="subcellular location">
    <subcellularLocation>
        <location evidence="9">Cytoplasm</location>
    </subcellularLocation>
</comment>
<dbReference type="Gene3D" id="2.40.40.20">
    <property type="match status" value="1"/>
</dbReference>
<feature type="binding site" evidence="9 11">
    <location>
        <position position="57"/>
    </location>
    <ligand>
        <name>substrate</name>
    </ligand>
</feature>
<comment type="similarity">
    <text evidence="9">Belongs to the PanD family.</text>
</comment>
<dbReference type="PIRSF" id="PIRSF006246">
    <property type="entry name" value="Asp_decarbox"/>
    <property type="match status" value="1"/>
</dbReference>
<name>A0A523ZIU1_UNCAE</name>
<evidence type="ECO:0000256" key="13">
    <source>
        <dbReference type="PIRSR" id="PIRSR006246-5"/>
    </source>
</evidence>
<dbReference type="EMBL" id="SOHY01000029">
    <property type="protein sequence ID" value="TEU03682.1"/>
    <property type="molecule type" value="Genomic_DNA"/>
</dbReference>
<evidence type="ECO:0000256" key="1">
    <source>
        <dbReference type="ARBA" id="ARBA00022490"/>
    </source>
</evidence>
<organism evidence="14 15">
    <name type="scientific">Aerophobetes bacterium</name>
    <dbReference type="NCBI Taxonomy" id="2030807"/>
    <lineage>
        <taxon>Bacteria</taxon>
        <taxon>Candidatus Aerophobota</taxon>
    </lineage>
</organism>
<keyword evidence="8 9" id="KW-0670">Pyruvate</keyword>
<evidence type="ECO:0000256" key="10">
    <source>
        <dbReference type="PIRSR" id="PIRSR006246-1"/>
    </source>
</evidence>
<dbReference type="NCBIfam" id="TIGR00223">
    <property type="entry name" value="panD"/>
    <property type="match status" value="1"/>
</dbReference>
<keyword evidence="4 9" id="KW-0068">Autocatalytic cleavage</keyword>
<feature type="chain" id="PRO_5023253054" description="Aspartate 1-decarboxylase alpha chain" evidence="9 13">
    <location>
        <begin position="25"/>
        <end position="117"/>
    </location>
</feature>
<evidence type="ECO:0000256" key="8">
    <source>
        <dbReference type="ARBA" id="ARBA00023317"/>
    </source>
</evidence>
<dbReference type="Proteomes" id="UP000316674">
    <property type="component" value="Unassembled WGS sequence"/>
</dbReference>
<dbReference type="InterPro" id="IPR009010">
    <property type="entry name" value="Asp_de-COase-like_dom_sf"/>
</dbReference>
<evidence type="ECO:0000256" key="2">
    <source>
        <dbReference type="ARBA" id="ARBA00022655"/>
    </source>
</evidence>
<feature type="chain" id="PRO_5023253055" description="Aspartate 1-decarboxylase beta chain" evidence="9 13">
    <location>
        <begin position="1"/>
        <end position="24"/>
    </location>
</feature>
<dbReference type="GO" id="GO:0004068">
    <property type="term" value="F:aspartate 1-decarboxylase activity"/>
    <property type="evidence" value="ECO:0007669"/>
    <property type="project" value="UniProtKB-UniRule"/>
</dbReference>
<evidence type="ECO:0000256" key="5">
    <source>
        <dbReference type="ARBA" id="ARBA00023145"/>
    </source>
</evidence>
<evidence type="ECO:0000313" key="14">
    <source>
        <dbReference type="EMBL" id="TEU03682.1"/>
    </source>
</evidence>
<evidence type="ECO:0000256" key="9">
    <source>
        <dbReference type="HAMAP-Rule" id="MF_00446"/>
    </source>
</evidence>
<keyword evidence="7 9" id="KW-0704">Schiff base</keyword>
<keyword evidence="6 9" id="KW-0456">Lyase</keyword>
<accession>A0A523ZIU1</accession>
<feature type="active site" description="Schiff-base intermediate with substrate; via pyruvic acid" evidence="9 10">
    <location>
        <position position="25"/>
    </location>
</feature>
<feature type="active site" description="Proton donor" evidence="9 10">
    <location>
        <position position="58"/>
    </location>
</feature>
<evidence type="ECO:0000256" key="6">
    <source>
        <dbReference type="ARBA" id="ARBA00023239"/>
    </source>
</evidence>
<comment type="cofactor">
    <cofactor evidence="9 10">
        <name>pyruvate</name>
        <dbReference type="ChEBI" id="CHEBI:15361"/>
    </cofactor>
    <text evidence="9 10">Binds 1 pyruvoyl group covalently per subunit.</text>
</comment>
<dbReference type="PANTHER" id="PTHR21012">
    <property type="entry name" value="ASPARTATE 1-DECARBOXYLASE"/>
    <property type="match status" value="1"/>
</dbReference>
<evidence type="ECO:0000256" key="3">
    <source>
        <dbReference type="ARBA" id="ARBA00022793"/>
    </source>
</evidence>
<comment type="caution">
    <text evidence="14">The sequence shown here is derived from an EMBL/GenBank/DDBJ whole genome shotgun (WGS) entry which is preliminary data.</text>
</comment>
<evidence type="ECO:0000256" key="4">
    <source>
        <dbReference type="ARBA" id="ARBA00022813"/>
    </source>
</evidence>
<reference evidence="14 15" key="1">
    <citation type="submission" date="2019-03" db="EMBL/GenBank/DDBJ databases">
        <title>Metabolic potential of uncultured bacteria and archaea associated with petroleum seepage in deep-sea sediments.</title>
        <authorList>
            <person name="Dong X."/>
            <person name="Hubert C."/>
        </authorList>
    </citation>
    <scope>NUCLEOTIDE SEQUENCE [LARGE SCALE GENOMIC DNA]</scope>
    <source>
        <strain evidence="14">E26_bin6</strain>
    </source>
</reference>
<dbReference type="HAMAP" id="MF_00446">
    <property type="entry name" value="PanD"/>
    <property type="match status" value="1"/>
</dbReference>
<dbReference type="GO" id="GO:0006523">
    <property type="term" value="P:alanine biosynthetic process"/>
    <property type="evidence" value="ECO:0007669"/>
    <property type="project" value="InterPro"/>
</dbReference>
<dbReference type="GO" id="GO:0015940">
    <property type="term" value="P:pantothenate biosynthetic process"/>
    <property type="evidence" value="ECO:0007669"/>
    <property type="project" value="UniProtKB-UniRule"/>
</dbReference>
<dbReference type="EC" id="4.1.1.11" evidence="9"/>
<feature type="modified residue" description="Pyruvic acid (Ser)" evidence="9 12">
    <location>
        <position position="25"/>
    </location>
</feature>
<comment type="pathway">
    <text evidence="9">Cofactor biosynthesis; (R)-pantothenate biosynthesis; beta-alanine from L-aspartate: step 1/1.</text>
</comment>
<evidence type="ECO:0000313" key="15">
    <source>
        <dbReference type="Proteomes" id="UP000316674"/>
    </source>
</evidence>
<dbReference type="SUPFAM" id="SSF50692">
    <property type="entry name" value="ADC-like"/>
    <property type="match status" value="1"/>
</dbReference>
<sequence length="117" mass="13073">MLRTLYKSKIHRATVTQAELNYEGSITVDVELMEAADILAGERLEVFNLNNGERFSTYAIEGERKSGIICVNGAAARLAQVGDKVIIISYVLLNDEEAKGLKSKVIFVDERNRLKKK</sequence>
<comment type="PTM">
    <text evidence="9 12">Is synthesized initially as an inactive proenzyme, which is activated by self-cleavage at a specific serine bond to produce a beta-subunit with a hydroxyl group at its C-terminus and an alpha-subunit with a pyruvoyl group at its N-terminus.</text>
</comment>
<gene>
    <name evidence="9" type="primary">panD</name>
    <name evidence="14" type="ORF">E3I16_00485</name>
</gene>
<keyword evidence="2 9" id="KW-0566">Pantothenate biosynthesis</keyword>
<proteinExistence type="inferred from homology"/>
<dbReference type="UniPathway" id="UPA00028">
    <property type="reaction ID" value="UER00002"/>
</dbReference>
<keyword evidence="3 9" id="KW-0210">Decarboxylase</keyword>
<dbReference type="GO" id="GO:0005829">
    <property type="term" value="C:cytosol"/>
    <property type="evidence" value="ECO:0007669"/>
    <property type="project" value="TreeGrafter"/>
</dbReference>
<keyword evidence="5 9" id="KW-0865">Zymogen</keyword>
<dbReference type="AlphaFoldDB" id="A0A523ZIU1"/>
<evidence type="ECO:0000256" key="7">
    <source>
        <dbReference type="ARBA" id="ARBA00023270"/>
    </source>
</evidence>
<comment type="subunit">
    <text evidence="9">Heterooctamer of four alpha and four beta subunits.</text>
</comment>
<comment type="catalytic activity">
    <reaction evidence="9">
        <text>L-aspartate + H(+) = beta-alanine + CO2</text>
        <dbReference type="Rhea" id="RHEA:19497"/>
        <dbReference type="ChEBI" id="CHEBI:15378"/>
        <dbReference type="ChEBI" id="CHEBI:16526"/>
        <dbReference type="ChEBI" id="CHEBI:29991"/>
        <dbReference type="ChEBI" id="CHEBI:57966"/>
        <dbReference type="EC" id="4.1.1.11"/>
    </reaction>
</comment>
<dbReference type="PANTHER" id="PTHR21012:SF0">
    <property type="entry name" value="ASPARTATE 1-DECARBOXYLASE"/>
    <property type="match status" value="1"/>
</dbReference>